<dbReference type="AlphaFoldDB" id="A0A848F209"/>
<keyword evidence="5" id="KW-1185">Reference proteome</keyword>
<dbReference type="Proteomes" id="UP000574067">
    <property type="component" value="Unassembled WGS sequence"/>
</dbReference>
<evidence type="ECO:0000256" key="2">
    <source>
        <dbReference type="SAM" id="Phobius"/>
    </source>
</evidence>
<sequence length="312" mass="32703">MLAVAAVSFTPVDVEAKRLGGGGSSGMQRSLPQRSTPQTPPPQQAPNQAAPGQQATAPAAAAAAGKRSWLGPVAGLAAGLGLAALFSHLGMGEAVANFVMMALLAVAAIFLIRFLMRRFMGNKTAAQQPAFAGAGAAGTASNWNAQPPGLNASPMQRQADAFGTPASNPGYTSAGVADSALAPKAAPNLPADFDVAAFERIAKQIFIRMQAANDASDLEDLRSFTTPEMFAAARLDLQERGAKAQTTDVVRVDAQVLDWAQEPDRQVVSVRYSGLIREERDAPAADFDEVWHLVKPNDGSRNWAIAGIQQYH</sequence>
<dbReference type="SUPFAM" id="SSF54427">
    <property type="entry name" value="NTF2-like"/>
    <property type="match status" value="1"/>
</dbReference>
<dbReference type="Gene3D" id="3.10.450.240">
    <property type="match status" value="1"/>
</dbReference>
<dbReference type="PANTHER" id="PTHR41542:SF1">
    <property type="entry name" value="BLL5807 PROTEIN"/>
    <property type="match status" value="1"/>
</dbReference>
<dbReference type="EMBL" id="JABBFW010000002">
    <property type="protein sequence ID" value="NML14087.1"/>
    <property type="molecule type" value="Genomic_DNA"/>
</dbReference>
<evidence type="ECO:0000256" key="1">
    <source>
        <dbReference type="SAM" id="MobiDB-lite"/>
    </source>
</evidence>
<feature type="transmembrane region" description="Helical" evidence="2">
    <location>
        <begin position="95"/>
        <end position="115"/>
    </location>
</feature>
<evidence type="ECO:0000313" key="4">
    <source>
        <dbReference type="EMBL" id="NML14087.1"/>
    </source>
</evidence>
<keyword evidence="2" id="KW-1133">Transmembrane helix</keyword>
<comment type="caution">
    <text evidence="4">The sequence shown here is derived from an EMBL/GenBank/DDBJ whole genome shotgun (WGS) entry which is preliminary data.</text>
</comment>
<keyword evidence="2" id="KW-0812">Transmembrane</keyword>
<evidence type="ECO:0000313" key="5">
    <source>
        <dbReference type="Proteomes" id="UP000574067"/>
    </source>
</evidence>
<feature type="compositionally biased region" description="Low complexity" evidence="1">
    <location>
        <begin position="45"/>
        <end position="58"/>
    </location>
</feature>
<dbReference type="Pfam" id="PF04280">
    <property type="entry name" value="Tim44"/>
    <property type="match status" value="1"/>
</dbReference>
<organism evidence="4 5">
    <name type="scientific">Azohydromonas caseinilytica</name>
    <dbReference type="NCBI Taxonomy" id="2728836"/>
    <lineage>
        <taxon>Bacteria</taxon>
        <taxon>Pseudomonadati</taxon>
        <taxon>Pseudomonadota</taxon>
        <taxon>Betaproteobacteria</taxon>
        <taxon>Burkholderiales</taxon>
        <taxon>Sphaerotilaceae</taxon>
        <taxon>Azohydromonas</taxon>
    </lineage>
</organism>
<dbReference type="InterPro" id="IPR032710">
    <property type="entry name" value="NTF2-like_dom_sf"/>
</dbReference>
<feature type="domain" description="Tim44-like" evidence="3">
    <location>
        <begin position="179"/>
        <end position="310"/>
    </location>
</feature>
<dbReference type="InterPro" id="IPR007379">
    <property type="entry name" value="Tim44-like_dom"/>
</dbReference>
<feature type="region of interest" description="Disordered" evidence="1">
    <location>
        <begin position="16"/>
        <end position="58"/>
    </location>
</feature>
<feature type="transmembrane region" description="Helical" evidence="2">
    <location>
        <begin position="69"/>
        <end position="89"/>
    </location>
</feature>
<name>A0A848F209_9BURK</name>
<feature type="compositionally biased region" description="Polar residues" evidence="1">
    <location>
        <begin position="26"/>
        <end position="35"/>
    </location>
</feature>
<feature type="region of interest" description="Disordered" evidence="1">
    <location>
        <begin position="142"/>
        <end position="164"/>
    </location>
</feature>
<reference evidence="4 5" key="1">
    <citation type="submission" date="2020-04" db="EMBL/GenBank/DDBJ databases">
        <title>Azohydromonas sp. isolated from soil.</title>
        <authorList>
            <person name="Dahal R.H."/>
        </authorList>
    </citation>
    <scope>NUCLEOTIDE SEQUENCE [LARGE SCALE GENOMIC DNA]</scope>
    <source>
        <strain evidence="4 5">G-1-1-14</strain>
    </source>
</reference>
<evidence type="ECO:0000259" key="3">
    <source>
        <dbReference type="SMART" id="SM00978"/>
    </source>
</evidence>
<proteinExistence type="predicted"/>
<gene>
    <name evidence="4" type="ORF">HHL10_03715</name>
</gene>
<dbReference type="SMART" id="SM00978">
    <property type="entry name" value="Tim44"/>
    <property type="match status" value="1"/>
</dbReference>
<dbReference type="PANTHER" id="PTHR41542">
    <property type="entry name" value="BLL5807 PROTEIN"/>
    <property type="match status" value="1"/>
</dbReference>
<protein>
    <submittedName>
        <fullName evidence="4">Tim44 domain-containing protein</fullName>
    </submittedName>
</protein>
<keyword evidence="2" id="KW-0472">Membrane</keyword>
<accession>A0A848F209</accession>